<reference evidence="4 5" key="1">
    <citation type="submission" date="2023-11" db="EMBL/GenBank/DDBJ databases">
        <title>Halocaridina rubra genome assembly.</title>
        <authorList>
            <person name="Smith C."/>
        </authorList>
    </citation>
    <scope>NUCLEOTIDE SEQUENCE [LARGE SCALE GENOMIC DNA]</scope>
    <source>
        <strain evidence="4">EP-1</strain>
        <tissue evidence="4">Whole</tissue>
    </source>
</reference>
<evidence type="ECO:0000313" key="5">
    <source>
        <dbReference type="Proteomes" id="UP001381693"/>
    </source>
</evidence>
<dbReference type="CDD" id="cd00190">
    <property type="entry name" value="Tryp_SPc"/>
    <property type="match status" value="1"/>
</dbReference>
<keyword evidence="2" id="KW-0378">Hydrolase</keyword>
<gene>
    <name evidence="4" type="primary">PRSS48</name>
    <name evidence="4" type="ORF">SK128_013328</name>
</gene>
<evidence type="ECO:0000256" key="1">
    <source>
        <dbReference type="ARBA" id="ARBA00023157"/>
    </source>
</evidence>
<dbReference type="SUPFAM" id="SSF50494">
    <property type="entry name" value="Trypsin-like serine proteases"/>
    <property type="match status" value="1"/>
</dbReference>
<dbReference type="InterPro" id="IPR001314">
    <property type="entry name" value="Peptidase_S1A"/>
</dbReference>
<dbReference type="GO" id="GO:0006508">
    <property type="term" value="P:proteolysis"/>
    <property type="evidence" value="ECO:0007669"/>
    <property type="project" value="UniProtKB-KW"/>
</dbReference>
<dbReference type="Pfam" id="PF00089">
    <property type="entry name" value="Trypsin"/>
    <property type="match status" value="1"/>
</dbReference>
<proteinExistence type="predicted"/>
<dbReference type="SMART" id="SM00020">
    <property type="entry name" value="Tryp_SPc"/>
    <property type="match status" value="1"/>
</dbReference>
<dbReference type="GO" id="GO:0004252">
    <property type="term" value="F:serine-type endopeptidase activity"/>
    <property type="evidence" value="ECO:0007669"/>
    <property type="project" value="InterPro"/>
</dbReference>
<keyword evidence="2 4" id="KW-0645">Protease</keyword>
<dbReference type="PROSITE" id="PS00135">
    <property type="entry name" value="TRYPSIN_SER"/>
    <property type="match status" value="1"/>
</dbReference>
<dbReference type="Proteomes" id="UP001381693">
    <property type="component" value="Unassembled WGS sequence"/>
</dbReference>
<dbReference type="PANTHER" id="PTHR24253">
    <property type="entry name" value="TRANSMEMBRANE PROTEASE SERINE"/>
    <property type="match status" value="1"/>
</dbReference>
<dbReference type="InterPro" id="IPR043504">
    <property type="entry name" value="Peptidase_S1_PA_chymotrypsin"/>
</dbReference>
<dbReference type="InterPro" id="IPR009003">
    <property type="entry name" value="Peptidase_S1_PA"/>
</dbReference>
<keyword evidence="5" id="KW-1185">Reference proteome</keyword>
<feature type="domain" description="Peptidase S1" evidence="3">
    <location>
        <begin position="47"/>
        <end position="332"/>
    </location>
</feature>
<evidence type="ECO:0000313" key="4">
    <source>
        <dbReference type="EMBL" id="KAK7082953.1"/>
    </source>
</evidence>
<dbReference type="InterPro" id="IPR033116">
    <property type="entry name" value="TRYPSIN_SER"/>
</dbReference>
<keyword evidence="2" id="KW-0720">Serine protease</keyword>
<keyword evidence="1" id="KW-1015">Disulfide bond</keyword>
<sequence length="436" mass="48690">MGMEKDFSVVVPLQVKDMLSTCLYCMCDAWGHFWWQDGVCSVEHPLVIGGENANIGEFPHIAQVGKKYMDRNINFDCGGTLISPYFVLTAAHCLLLPQNIRKHFTFWVKLGEHDMEHDSSNETIKTLQGLLPPSLYGYDNATSSNSADPDGVTSVKQIIEVEETFIYPAYSYLVKYHDIALLKLKSPVKFTRRVLPACLPYQFPAGDYRSQKLMLIGWGRTSVQEAPSILQKVEIPVIDRLTCSTMRVNNRYTPLGITEDMLCAGETNKDSCQGDSGGPLSSCNSRSSSSSCECTVVGVVSYGIGKIYGSCGTIGVYTRVSEYLDWITGYIAPGPTSSKHEKEIDSEFVENRNVLLLHLNQSYTDTSHVFDSKMMDRNSMHEIQNLDVIPKDPPNVTTKLAVGEHSKILFGDSLNFLSLMLNRNNRNFSRENLPIT</sequence>
<dbReference type="PROSITE" id="PS00134">
    <property type="entry name" value="TRYPSIN_HIS"/>
    <property type="match status" value="1"/>
</dbReference>
<comment type="caution">
    <text evidence="4">The sequence shown here is derived from an EMBL/GenBank/DDBJ whole genome shotgun (WGS) entry which is preliminary data.</text>
</comment>
<organism evidence="4 5">
    <name type="scientific">Halocaridina rubra</name>
    <name type="common">Hawaiian red shrimp</name>
    <dbReference type="NCBI Taxonomy" id="373956"/>
    <lineage>
        <taxon>Eukaryota</taxon>
        <taxon>Metazoa</taxon>
        <taxon>Ecdysozoa</taxon>
        <taxon>Arthropoda</taxon>
        <taxon>Crustacea</taxon>
        <taxon>Multicrustacea</taxon>
        <taxon>Malacostraca</taxon>
        <taxon>Eumalacostraca</taxon>
        <taxon>Eucarida</taxon>
        <taxon>Decapoda</taxon>
        <taxon>Pleocyemata</taxon>
        <taxon>Caridea</taxon>
        <taxon>Atyoidea</taxon>
        <taxon>Atyidae</taxon>
        <taxon>Halocaridina</taxon>
    </lineage>
</organism>
<accession>A0AAN8XJR7</accession>
<dbReference type="InterPro" id="IPR001254">
    <property type="entry name" value="Trypsin_dom"/>
</dbReference>
<evidence type="ECO:0000256" key="2">
    <source>
        <dbReference type="RuleBase" id="RU363034"/>
    </source>
</evidence>
<name>A0AAN8XJR7_HALRR</name>
<protein>
    <submittedName>
        <fullName evidence="4">Serine protease 48</fullName>
    </submittedName>
</protein>
<dbReference type="AlphaFoldDB" id="A0AAN8XJR7"/>
<dbReference type="PRINTS" id="PR00722">
    <property type="entry name" value="CHYMOTRYPSIN"/>
</dbReference>
<dbReference type="PROSITE" id="PS50240">
    <property type="entry name" value="TRYPSIN_DOM"/>
    <property type="match status" value="1"/>
</dbReference>
<dbReference type="InterPro" id="IPR018114">
    <property type="entry name" value="TRYPSIN_HIS"/>
</dbReference>
<dbReference type="EMBL" id="JAXCGZ010003842">
    <property type="protein sequence ID" value="KAK7082953.1"/>
    <property type="molecule type" value="Genomic_DNA"/>
</dbReference>
<evidence type="ECO:0000259" key="3">
    <source>
        <dbReference type="PROSITE" id="PS50240"/>
    </source>
</evidence>
<dbReference type="PANTHER" id="PTHR24253:SF176">
    <property type="entry name" value="CORIN, ISOFORM B"/>
    <property type="match status" value="1"/>
</dbReference>
<dbReference type="Gene3D" id="2.40.10.10">
    <property type="entry name" value="Trypsin-like serine proteases"/>
    <property type="match status" value="1"/>
</dbReference>